<dbReference type="SUPFAM" id="SSF56214">
    <property type="entry name" value="4'-phosphopantetheinyl transferase"/>
    <property type="match status" value="1"/>
</dbReference>
<name>A0A7C3UXL7_9BACT</name>
<accession>A0A7C3UXL7</accession>
<gene>
    <name evidence="3" type="ORF">ENW96_02495</name>
</gene>
<proteinExistence type="predicted"/>
<dbReference type="InterPro" id="IPR008278">
    <property type="entry name" value="4-PPantetheinyl_Trfase_dom"/>
</dbReference>
<dbReference type="Pfam" id="PF01648">
    <property type="entry name" value="ACPS"/>
    <property type="match status" value="1"/>
</dbReference>
<dbReference type="Gene3D" id="3.90.470.20">
    <property type="entry name" value="4'-phosphopantetheinyl transferase domain"/>
    <property type="match status" value="1"/>
</dbReference>
<reference evidence="3" key="1">
    <citation type="journal article" date="2020" name="mSystems">
        <title>Genome- and Community-Level Interaction Insights into Carbon Utilization and Element Cycling Functions of Hydrothermarchaeota in Hydrothermal Sediment.</title>
        <authorList>
            <person name="Zhou Z."/>
            <person name="Liu Y."/>
            <person name="Xu W."/>
            <person name="Pan J."/>
            <person name="Luo Z.H."/>
            <person name="Li M."/>
        </authorList>
    </citation>
    <scope>NUCLEOTIDE SEQUENCE [LARGE SCALE GENOMIC DNA]</scope>
    <source>
        <strain evidence="3">SpSt-897</strain>
    </source>
</reference>
<evidence type="ECO:0000256" key="1">
    <source>
        <dbReference type="ARBA" id="ARBA00022679"/>
    </source>
</evidence>
<organism evidence="3">
    <name type="scientific">Desulfobacca acetoxidans</name>
    <dbReference type="NCBI Taxonomy" id="60893"/>
    <lineage>
        <taxon>Bacteria</taxon>
        <taxon>Pseudomonadati</taxon>
        <taxon>Thermodesulfobacteriota</taxon>
        <taxon>Desulfobaccia</taxon>
        <taxon>Desulfobaccales</taxon>
        <taxon>Desulfobaccaceae</taxon>
        <taxon>Desulfobacca</taxon>
    </lineage>
</organism>
<sequence length="257" mass="27024">MPLCGGEVVLQVKSLTKFSGIEHFEIIGYYWPKAPETIQRTGNIKIIIMAAQIFPEKTEIHLVPSQGIKGPVVYAALAAGPGARERLAARLFEALAEIAPEWGEARKWGPLTLETGPLGQPLLTLGGKTGPGVSFSAEGGLLWAAVSGTGQVGVDAAPEADFAPPYPYSRAFGQEEWDLAVRHCPGRPASAAALLWAAKEAAVKALGVGFHTLDPLDLEVSSPTPAGEGVSLVVRTPKPLNAWARPLPDGWLALAVA</sequence>
<comment type="caution">
    <text evidence="3">The sequence shown here is derived from an EMBL/GenBank/DDBJ whole genome shotgun (WGS) entry which is preliminary data.</text>
</comment>
<evidence type="ECO:0000259" key="2">
    <source>
        <dbReference type="Pfam" id="PF01648"/>
    </source>
</evidence>
<evidence type="ECO:0000313" key="3">
    <source>
        <dbReference type="EMBL" id="HGF33243.1"/>
    </source>
</evidence>
<keyword evidence="1 3" id="KW-0808">Transferase</keyword>
<dbReference type="EMBL" id="DTMF01000064">
    <property type="protein sequence ID" value="HGF33243.1"/>
    <property type="molecule type" value="Genomic_DNA"/>
</dbReference>
<feature type="domain" description="4'-phosphopantetheinyl transferase" evidence="2">
    <location>
        <begin position="151"/>
        <end position="222"/>
    </location>
</feature>
<dbReference type="AlphaFoldDB" id="A0A7C3UXL7"/>
<dbReference type="GO" id="GO:0008897">
    <property type="term" value="F:holo-[acyl-carrier-protein] synthase activity"/>
    <property type="evidence" value="ECO:0007669"/>
    <property type="project" value="InterPro"/>
</dbReference>
<protein>
    <submittedName>
        <fullName evidence="3">4'-phosphopantetheinyl transferase superfamily protein</fullName>
    </submittedName>
</protein>
<dbReference type="GO" id="GO:0000287">
    <property type="term" value="F:magnesium ion binding"/>
    <property type="evidence" value="ECO:0007669"/>
    <property type="project" value="InterPro"/>
</dbReference>
<dbReference type="InterPro" id="IPR037143">
    <property type="entry name" value="4-PPantetheinyl_Trfase_dom_sf"/>
</dbReference>